<dbReference type="Pfam" id="PF13639">
    <property type="entry name" value="zf-RING_2"/>
    <property type="match status" value="1"/>
</dbReference>
<evidence type="ECO:0000256" key="3">
    <source>
        <dbReference type="ARBA" id="ARBA00022833"/>
    </source>
</evidence>
<dbReference type="OrthoDB" id="6427083at2759"/>
<evidence type="ECO:0000256" key="4">
    <source>
        <dbReference type="PROSITE-ProRule" id="PRU00175"/>
    </source>
</evidence>
<dbReference type="GO" id="GO:0008270">
    <property type="term" value="F:zinc ion binding"/>
    <property type="evidence" value="ECO:0007669"/>
    <property type="project" value="UniProtKB-KW"/>
</dbReference>
<keyword evidence="1" id="KW-0479">Metal-binding</keyword>
<evidence type="ECO:0000313" key="7">
    <source>
        <dbReference type="EMBL" id="GBL91990.1"/>
    </source>
</evidence>
<keyword evidence="3" id="KW-0862">Zinc</keyword>
<dbReference type="GO" id="GO:0016567">
    <property type="term" value="P:protein ubiquitination"/>
    <property type="evidence" value="ECO:0007669"/>
    <property type="project" value="TreeGrafter"/>
</dbReference>
<evidence type="ECO:0000256" key="2">
    <source>
        <dbReference type="ARBA" id="ARBA00022771"/>
    </source>
</evidence>
<accession>A0A4Y2BIC5</accession>
<organism evidence="7 8">
    <name type="scientific">Araneus ventricosus</name>
    <name type="common">Orbweaver spider</name>
    <name type="synonym">Epeira ventricosa</name>
    <dbReference type="NCBI Taxonomy" id="182803"/>
    <lineage>
        <taxon>Eukaryota</taxon>
        <taxon>Metazoa</taxon>
        <taxon>Ecdysozoa</taxon>
        <taxon>Arthropoda</taxon>
        <taxon>Chelicerata</taxon>
        <taxon>Arachnida</taxon>
        <taxon>Araneae</taxon>
        <taxon>Araneomorphae</taxon>
        <taxon>Entelegynae</taxon>
        <taxon>Araneoidea</taxon>
        <taxon>Araneidae</taxon>
        <taxon>Araneus</taxon>
    </lineage>
</organism>
<dbReference type="AlphaFoldDB" id="A0A4Y2BIC5"/>
<dbReference type="SUPFAM" id="SSF57850">
    <property type="entry name" value="RING/U-box"/>
    <property type="match status" value="1"/>
</dbReference>
<sequence length="108" mass="12121">MAQKRKRSPDSSGKKLTSSVRAGSDSDTQSAILQDASNKGEVQPSSVETPYNCTICMDSTRRKKMKQLECSHSFHQLCLETWLKKSKTCPYCRKATGPPRNARRPSRN</sequence>
<evidence type="ECO:0000313" key="8">
    <source>
        <dbReference type="Proteomes" id="UP000499080"/>
    </source>
</evidence>
<evidence type="ECO:0000259" key="6">
    <source>
        <dbReference type="PROSITE" id="PS50089"/>
    </source>
</evidence>
<dbReference type="InterPro" id="IPR013083">
    <property type="entry name" value="Znf_RING/FYVE/PHD"/>
</dbReference>
<dbReference type="InterPro" id="IPR001841">
    <property type="entry name" value="Znf_RING"/>
</dbReference>
<dbReference type="PANTHER" id="PTHR45969">
    <property type="entry name" value="RING ZINC FINGER PROTEIN-RELATED"/>
    <property type="match status" value="1"/>
</dbReference>
<evidence type="ECO:0000256" key="1">
    <source>
        <dbReference type="ARBA" id="ARBA00022723"/>
    </source>
</evidence>
<dbReference type="Gene3D" id="3.30.40.10">
    <property type="entry name" value="Zinc/RING finger domain, C3HC4 (zinc finger)"/>
    <property type="match status" value="1"/>
</dbReference>
<evidence type="ECO:0000256" key="5">
    <source>
        <dbReference type="SAM" id="MobiDB-lite"/>
    </source>
</evidence>
<feature type="domain" description="RING-type" evidence="6">
    <location>
        <begin position="53"/>
        <end position="93"/>
    </location>
</feature>
<dbReference type="PROSITE" id="PS50089">
    <property type="entry name" value="ZF_RING_2"/>
    <property type="match status" value="1"/>
</dbReference>
<protein>
    <recommendedName>
        <fullName evidence="6">RING-type domain-containing protein</fullName>
    </recommendedName>
</protein>
<keyword evidence="2 4" id="KW-0863">Zinc-finger</keyword>
<dbReference type="PANTHER" id="PTHR45969:SF69">
    <property type="entry name" value="FINGER DOMAIN PROTEIN, PUTATIVE (AFU_ORTHOLOGUE AFUA_3G12190)-RELATED"/>
    <property type="match status" value="1"/>
</dbReference>
<name>A0A4Y2BIC5_ARAVE</name>
<comment type="caution">
    <text evidence="7">The sequence shown here is derived from an EMBL/GenBank/DDBJ whole genome shotgun (WGS) entry which is preliminary data.</text>
</comment>
<dbReference type="Proteomes" id="UP000499080">
    <property type="component" value="Unassembled WGS sequence"/>
</dbReference>
<feature type="compositionally biased region" description="Polar residues" evidence="5">
    <location>
        <begin position="14"/>
        <end position="37"/>
    </location>
</feature>
<reference evidence="7 8" key="1">
    <citation type="journal article" date="2019" name="Sci. Rep.">
        <title>Orb-weaving spider Araneus ventricosus genome elucidates the spidroin gene catalogue.</title>
        <authorList>
            <person name="Kono N."/>
            <person name="Nakamura H."/>
            <person name="Ohtoshi R."/>
            <person name="Moran D.A.P."/>
            <person name="Shinohara A."/>
            <person name="Yoshida Y."/>
            <person name="Fujiwara M."/>
            <person name="Mori M."/>
            <person name="Tomita M."/>
            <person name="Arakawa K."/>
        </authorList>
    </citation>
    <scope>NUCLEOTIDE SEQUENCE [LARGE SCALE GENOMIC DNA]</scope>
</reference>
<dbReference type="SMART" id="SM00184">
    <property type="entry name" value="RING"/>
    <property type="match status" value="1"/>
</dbReference>
<dbReference type="EMBL" id="BGPR01000083">
    <property type="protein sequence ID" value="GBL91990.1"/>
    <property type="molecule type" value="Genomic_DNA"/>
</dbReference>
<keyword evidence="8" id="KW-1185">Reference proteome</keyword>
<dbReference type="GO" id="GO:0061630">
    <property type="term" value="F:ubiquitin protein ligase activity"/>
    <property type="evidence" value="ECO:0007669"/>
    <property type="project" value="TreeGrafter"/>
</dbReference>
<gene>
    <name evidence="7" type="ORF">AVEN_102557_1</name>
</gene>
<feature type="region of interest" description="Disordered" evidence="5">
    <location>
        <begin position="1"/>
        <end position="48"/>
    </location>
</feature>
<proteinExistence type="predicted"/>